<dbReference type="PIRSF" id="PIRSF032086">
    <property type="entry name" value="UCP032086"/>
    <property type="match status" value="1"/>
</dbReference>
<accession>A0ABU3K707</accession>
<evidence type="ECO:0000259" key="2">
    <source>
        <dbReference type="Pfam" id="PF06181"/>
    </source>
</evidence>
<feature type="transmembrane region" description="Helical" evidence="1">
    <location>
        <begin position="6"/>
        <end position="31"/>
    </location>
</feature>
<dbReference type="Pfam" id="PF06181">
    <property type="entry name" value="Urate_ox_N"/>
    <property type="match status" value="1"/>
</dbReference>
<feature type="domain" description="Urate oxidase N-terminal" evidence="2">
    <location>
        <begin position="80"/>
        <end position="154"/>
    </location>
</feature>
<dbReference type="RefSeq" id="WP_313832516.1">
    <property type="nucleotide sequence ID" value="NZ_JAQOUE010000001.1"/>
</dbReference>
<keyword evidence="1" id="KW-0472">Membrane</keyword>
<comment type="caution">
    <text evidence="3">The sequence shown here is derived from an EMBL/GenBank/DDBJ whole genome shotgun (WGS) entry which is preliminary data.</text>
</comment>
<feature type="transmembrane region" description="Helical" evidence="1">
    <location>
        <begin position="52"/>
        <end position="70"/>
    </location>
</feature>
<evidence type="ECO:0000256" key="1">
    <source>
        <dbReference type="SAM" id="Phobius"/>
    </source>
</evidence>
<protein>
    <submittedName>
        <fullName evidence="3">Urate hydroxylase PuuD</fullName>
    </submittedName>
</protein>
<evidence type="ECO:0000313" key="3">
    <source>
        <dbReference type="EMBL" id="MDT7042152.1"/>
    </source>
</evidence>
<feature type="transmembrane region" description="Helical" evidence="1">
    <location>
        <begin position="130"/>
        <end position="150"/>
    </location>
</feature>
<dbReference type="Proteomes" id="UP001250932">
    <property type="component" value="Unassembled WGS sequence"/>
</dbReference>
<dbReference type="InterPro" id="IPR016988">
    <property type="entry name" value="UCP032086"/>
</dbReference>
<dbReference type="EMBL" id="JAQOUE010000001">
    <property type="protein sequence ID" value="MDT7042152.1"/>
    <property type="molecule type" value="Genomic_DNA"/>
</dbReference>
<sequence>MESLLAWGHYLTGITWIGILYYFNFIQVPFLGKVTPETKGEAFKHLVPNALWWFRWGALGTWLFGAILLMNQGRFGSAFALQGQDAVIGMGAWLGTIMLFNVWGIIWPNQKKVLGIKEATADEKKAAGRVALMASRTNTMLSIPMLFFMANSGHASGLF</sequence>
<evidence type="ECO:0000313" key="4">
    <source>
        <dbReference type="Proteomes" id="UP001250932"/>
    </source>
</evidence>
<dbReference type="InterPro" id="IPR010389">
    <property type="entry name" value="Urate_ox_N"/>
</dbReference>
<gene>
    <name evidence="3" type="ORF">PPG34_07285</name>
</gene>
<proteinExistence type="predicted"/>
<keyword evidence="1" id="KW-0812">Transmembrane</keyword>
<name>A0ABU3K707_9BACT</name>
<keyword evidence="1" id="KW-1133">Transmembrane helix</keyword>
<reference evidence="3 4" key="1">
    <citation type="journal article" date="2023" name="ISME J.">
        <title>Cultivation and genomic characterization of novel and ubiquitous marine nitrite-oxidizing bacteria from the Nitrospirales.</title>
        <authorList>
            <person name="Mueller A.J."/>
            <person name="Daebeler A."/>
            <person name="Herbold C.W."/>
            <person name="Kirkegaard R.H."/>
            <person name="Daims H."/>
        </authorList>
    </citation>
    <scope>NUCLEOTIDE SEQUENCE [LARGE SCALE GENOMIC DNA]</scope>
    <source>
        <strain evidence="3 4">EB</strain>
    </source>
</reference>
<organism evidence="3 4">
    <name type="scientific">Candidatus Nitronereus thalassa</name>
    <dbReference type="NCBI Taxonomy" id="3020898"/>
    <lineage>
        <taxon>Bacteria</taxon>
        <taxon>Pseudomonadati</taxon>
        <taxon>Nitrospirota</taxon>
        <taxon>Nitrospiria</taxon>
        <taxon>Nitrospirales</taxon>
        <taxon>Nitrospiraceae</taxon>
        <taxon>Candidatus Nitronereus</taxon>
    </lineage>
</organism>
<feature type="transmembrane region" description="Helical" evidence="1">
    <location>
        <begin position="90"/>
        <end position="109"/>
    </location>
</feature>
<keyword evidence="4" id="KW-1185">Reference proteome</keyword>